<name>A0A2Z4Y7Y1_SUMC1</name>
<organism evidence="2 3">
    <name type="scientific">Sumerlaea chitinivorans</name>
    <dbReference type="NCBI Taxonomy" id="2250252"/>
    <lineage>
        <taxon>Bacteria</taxon>
        <taxon>Candidatus Sumerlaeota</taxon>
        <taxon>Candidatus Sumerlaeia</taxon>
        <taxon>Candidatus Sumerlaeales</taxon>
        <taxon>Candidatus Sumerlaeaceae</taxon>
        <taxon>Candidatus Sumerlaea</taxon>
    </lineage>
</organism>
<feature type="transmembrane region" description="Helical" evidence="1">
    <location>
        <begin position="416"/>
        <end position="438"/>
    </location>
</feature>
<feature type="transmembrane region" description="Helical" evidence="1">
    <location>
        <begin position="306"/>
        <end position="325"/>
    </location>
</feature>
<protein>
    <submittedName>
        <fullName evidence="2">Uncharacterized protein</fullName>
    </submittedName>
</protein>
<feature type="transmembrane region" description="Helical" evidence="1">
    <location>
        <begin position="169"/>
        <end position="186"/>
    </location>
</feature>
<feature type="transmembrane region" description="Helical" evidence="1">
    <location>
        <begin position="450"/>
        <end position="468"/>
    </location>
</feature>
<evidence type="ECO:0000313" key="3">
    <source>
        <dbReference type="Proteomes" id="UP000262583"/>
    </source>
</evidence>
<dbReference type="EMBL" id="CP030759">
    <property type="protein sequence ID" value="AXA36999.1"/>
    <property type="molecule type" value="Genomic_DNA"/>
</dbReference>
<reference evidence="2 3" key="1">
    <citation type="submission" date="2018-05" db="EMBL/GenBank/DDBJ databases">
        <title>A metagenomic window into the 2 km-deep terrestrial subsurface aquifer revealed taxonomically and functionally diverse microbial community comprising novel uncultured bacterial lineages.</title>
        <authorList>
            <person name="Kadnikov V.V."/>
            <person name="Mardanov A.V."/>
            <person name="Beletsky A.V."/>
            <person name="Banks D."/>
            <person name="Pimenov N.V."/>
            <person name="Frank Y.A."/>
            <person name="Karnachuk O.V."/>
            <person name="Ravin N.V."/>
        </authorList>
    </citation>
    <scope>NUCLEOTIDE SEQUENCE [LARGE SCALE GENOMIC DNA]</scope>
    <source>
        <strain evidence="2">BY</strain>
    </source>
</reference>
<gene>
    <name evidence="2" type="ORF">BRCON_2222</name>
</gene>
<feature type="transmembrane region" description="Helical" evidence="1">
    <location>
        <begin position="337"/>
        <end position="353"/>
    </location>
</feature>
<keyword evidence="1" id="KW-1133">Transmembrane helix</keyword>
<dbReference type="AlphaFoldDB" id="A0A2Z4Y7Y1"/>
<dbReference type="KEGG" id="schv:BRCON_2222"/>
<feature type="transmembrane region" description="Helical" evidence="1">
    <location>
        <begin position="60"/>
        <end position="77"/>
    </location>
</feature>
<keyword evidence="1" id="KW-0472">Membrane</keyword>
<keyword evidence="1" id="KW-0812">Transmembrane</keyword>
<evidence type="ECO:0000256" key="1">
    <source>
        <dbReference type="SAM" id="Phobius"/>
    </source>
</evidence>
<accession>A0A2Z4Y7Y1</accession>
<feature type="transmembrane region" description="Helical" evidence="1">
    <location>
        <begin position="359"/>
        <end position="379"/>
    </location>
</feature>
<proteinExistence type="predicted"/>
<sequence>MWIFACVPRQLARMAVATLFIVFAIVTWRRFGDLYLDTGVVLYGPWQVTLGRVPYRDFEWLYGPFSLYWNALWYKLFGVRDVTLMGVNVALAAATVAASYHYFERAWGTLAALGGAWLLLTCFVFSHSTKVGNYNYVLPYSSEQLHGMQLALLATWATQQALAKGGRRWWWFVAGIACGCAFLAKAEMFPAAVLPVVAGVGFYFAEHVAPKSTSLAYLSHEDACSVGRAQHLRRSSSSAFISVVGGFLFPVCTYASYAFSVMDPKPAFLAVVGAWKTVFTPAAKLPWNLKTMGLDDVSGNLGRLGLGGWIVVAVVLAIGLVGRWCQQRHGRVGFQRALEWGAVGGLFALGVRFENWELPIRALPIIAGGAVVGAAIWLCNNRENFKERGQIVALGLWGLFSVGAILRMILDARIRQYGFTQAMPATLLLVPLLVIYLPRTAALLGSNARVVQRLGVALVFALGIANLGESWRHLQRKNTPIEFGRVSLKTFDDDPRTETFVGALRDLSSTIPEDEKLLVIPEGALINYILDRRNPARFCQLTPTEIAGFGERQILEDFRRASPKWVVLVHKYTVPMLFGESPEYGSEILAWVRSEYRVERLFGEEPLKTPRSFGIQVWKRLD</sequence>
<feature type="transmembrane region" description="Helical" evidence="1">
    <location>
        <begin position="12"/>
        <end position="31"/>
    </location>
</feature>
<feature type="transmembrane region" description="Helical" evidence="1">
    <location>
        <begin position="391"/>
        <end position="410"/>
    </location>
</feature>
<feature type="transmembrane region" description="Helical" evidence="1">
    <location>
        <begin position="109"/>
        <end position="126"/>
    </location>
</feature>
<dbReference type="Proteomes" id="UP000262583">
    <property type="component" value="Chromosome"/>
</dbReference>
<evidence type="ECO:0000313" key="2">
    <source>
        <dbReference type="EMBL" id="AXA36999.1"/>
    </source>
</evidence>
<feature type="transmembrane region" description="Helical" evidence="1">
    <location>
        <begin position="84"/>
        <end position="103"/>
    </location>
</feature>
<feature type="transmembrane region" description="Helical" evidence="1">
    <location>
        <begin position="238"/>
        <end position="259"/>
    </location>
</feature>